<protein>
    <submittedName>
        <fullName evidence="2">Putative basic tail protein</fullName>
    </submittedName>
</protein>
<accession>A0A0K8RM83</accession>
<feature type="signal peptide" evidence="1">
    <location>
        <begin position="1"/>
        <end position="20"/>
    </location>
</feature>
<organism evidence="2">
    <name type="scientific">Ixodes ricinus</name>
    <name type="common">Common tick</name>
    <name type="synonym">Acarus ricinus</name>
    <dbReference type="NCBI Taxonomy" id="34613"/>
    <lineage>
        <taxon>Eukaryota</taxon>
        <taxon>Metazoa</taxon>
        <taxon>Ecdysozoa</taxon>
        <taxon>Arthropoda</taxon>
        <taxon>Chelicerata</taxon>
        <taxon>Arachnida</taxon>
        <taxon>Acari</taxon>
        <taxon>Parasitiformes</taxon>
        <taxon>Ixodida</taxon>
        <taxon>Ixodoidea</taxon>
        <taxon>Ixodidae</taxon>
        <taxon>Ixodinae</taxon>
        <taxon>Ixodes</taxon>
    </lineage>
</organism>
<feature type="chain" id="PRO_5005518320" evidence="1">
    <location>
        <begin position="21"/>
        <end position="181"/>
    </location>
</feature>
<keyword evidence="1" id="KW-0732">Signal</keyword>
<evidence type="ECO:0000313" key="2">
    <source>
        <dbReference type="EMBL" id="JAA72210.1"/>
    </source>
</evidence>
<dbReference type="AlphaFoldDB" id="A0A0K8RM83"/>
<reference evidence="2" key="1">
    <citation type="submission" date="2012-12" db="EMBL/GenBank/DDBJ databases">
        <title>Identification and characterization of a phenylalanine ammonia-lyase gene family in Isatis indigotica Fort.</title>
        <authorList>
            <person name="Liu Q."/>
            <person name="Chen J."/>
            <person name="Zhou X."/>
            <person name="Di P."/>
            <person name="Xiao Y."/>
            <person name="Xuan H."/>
            <person name="Zhang L."/>
            <person name="Chen W."/>
        </authorList>
    </citation>
    <scope>NUCLEOTIDE SEQUENCE</scope>
    <source>
        <tissue evidence="2">Salivary gland</tissue>
    </source>
</reference>
<name>A0A0K8RM83_IXORI</name>
<dbReference type="EMBL" id="GADI01001598">
    <property type="protein sequence ID" value="JAA72210.1"/>
    <property type="molecule type" value="mRNA"/>
</dbReference>
<proteinExistence type="evidence at transcript level"/>
<evidence type="ECO:0000256" key="1">
    <source>
        <dbReference type="SAM" id="SignalP"/>
    </source>
</evidence>
<sequence length="181" mass="20274">MTAAILLVVTVACLGQVTYAELKPELKRCPDKVFDDLGYSLGCTYTCNNGNPQDDTTYWGTYVDATVCVVLQDGDPKKLDHIGTCKNGTCVQYEGENIEQVWSQLPQLGAQFHQSPPETQATNPVDNCLYICEQTNYPHKTGYFYGIYQDYHRCNFNGGDGQCRSGRCIDQKIAEKYPIEN</sequence>